<name>A0AAE5H0N9_CLOBE</name>
<dbReference type="Gene3D" id="3.90.550.10">
    <property type="entry name" value="Spore Coat Polysaccharide Biosynthesis Protein SpsA, Chain A"/>
    <property type="match status" value="2"/>
</dbReference>
<dbReference type="CDD" id="cd04186">
    <property type="entry name" value="GT_2_like_c"/>
    <property type="match status" value="1"/>
</dbReference>
<evidence type="ECO:0000313" key="2">
    <source>
        <dbReference type="EMBL" id="NSB12441.1"/>
    </source>
</evidence>
<proteinExistence type="predicted"/>
<dbReference type="PANTHER" id="PTHR43179:SF7">
    <property type="entry name" value="RHAMNOSYLTRANSFERASE WBBL"/>
    <property type="match status" value="1"/>
</dbReference>
<protein>
    <submittedName>
        <fullName evidence="2">GT2 family glycosyltransferase</fullName>
    </submittedName>
</protein>
<feature type="domain" description="Glycosyltransferase 2-like" evidence="1">
    <location>
        <begin position="91"/>
        <end position="248"/>
    </location>
</feature>
<dbReference type="CDD" id="cd04184">
    <property type="entry name" value="GT2_RfbC_Mx_like"/>
    <property type="match status" value="1"/>
</dbReference>
<dbReference type="GO" id="GO:0016757">
    <property type="term" value="F:glycosyltransferase activity"/>
    <property type="evidence" value="ECO:0007669"/>
    <property type="project" value="UniProtKB-KW"/>
</dbReference>
<gene>
    <name evidence="2" type="ORF">BCD95_000700</name>
</gene>
<organism evidence="2 3">
    <name type="scientific">Clostridium beijerinckii</name>
    <name type="common">Clostridium MP</name>
    <dbReference type="NCBI Taxonomy" id="1520"/>
    <lineage>
        <taxon>Bacteria</taxon>
        <taxon>Bacillati</taxon>
        <taxon>Bacillota</taxon>
        <taxon>Clostridia</taxon>
        <taxon>Eubacteriales</taxon>
        <taxon>Clostridiaceae</taxon>
        <taxon>Clostridium</taxon>
    </lineage>
</organism>
<accession>A0AAE5H0N9</accession>
<dbReference type="Pfam" id="PF00535">
    <property type="entry name" value="Glycos_transf_2"/>
    <property type="match status" value="2"/>
</dbReference>
<sequence length="622" mass="72744">MKNANSSNKLHKNNYLIDVIKKILNTNKFIYLIWKGVKFLKKNGIKYTWQKIKQKLRNKNVYNEYIKVNSLTDIQREFEMNTKFEKEIKFSIVVPLYNTPEKYLCEMINSCIEQTYNNWELCLADGSDREHDYVKNIVMDYMKKDHRIKYKALEENLGISDNTNECIRMASGEYIALFDHDDLLHPSALYEYMKVICDKDADFIYCDELTFEGALEKIITLHFKPDFAIDNLRANNYICHFSVFKSELLEKVGMFRKEFDGSQDHDMILRLTDAAKSIVHIPRILYYWRSHPNSVASDINSKSYAIDAGKNAVMDHLKRHNLNAIVESSKAFPTIYRLTYEINEKPLISIIIPNKDCVDMLSKCIKSIKLKSTYENIEILVIENNSEEQRTFDYYKTLEKHENIKVITYKNKGSFNYSAINNFGVVHAQGEQLLFLNNDIEIISSNWIEEMLMYSQRNDVGAVGAKLYYPNDTIQHAGVILKLGVHRCAGHCHYRCVRENLGYMGRLYYAQNFSAVTAACLMIKKSIFNEVNGFDENFAVAFNDVDLCMKVRKNGYLVVWTPYAEAYHYESITRGLEDTRAKQERFNDEVNKFKVKWGAELEQGDPYYNPNLTLEREDFSLR</sequence>
<evidence type="ECO:0000259" key="1">
    <source>
        <dbReference type="Pfam" id="PF00535"/>
    </source>
</evidence>
<dbReference type="Proteomes" id="UP000822184">
    <property type="component" value="Unassembled WGS sequence"/>
</dbReference>
<dbReference type="SUPFAM" id="SSF53448">
    <property type="entry name" value="Nucleotide-diphospho-sugar transferases"/>
    <property type="match status" value="2"/>
</dbReference>
<reference evidence="2" key="1">
    <citation type="submission" date="2020-06" db="EMBL/GenBank/DDBJ databases">
        <title>Genomic insights into acetone-butanol-ethanol (ABE) fermentation by sequencing solventogenic clostridia strains.</title>
        <authorList>
            <person name="Brown S."/>
        </authorList>
    </citation>
    <scope>NUCLEOTIDE SEQUENCE</scope>
    <source>
        <strain evidence="2">DJ123</strain>
    </source>
</reference>
<dbReference type="InterPro" id="IPR001173">
    <property type="entry name" value="Glyco_trans_2-like"/>
</dbReference>
<dbReference type="InterPro" id="IPR029044">
    <property type="entry name" value="Nucleotide-diphossugar_trans"/>
</dbReference>
<dbReference type="EMBL" id="JABTDW010000001">
    <property type="protein sequence ID" value="NSB12441.1"/>
    <property type="molecule type" value="Genomic_DNA"/>
</dbReference>
<dbReference type="RefSeq" id="WP_077854955.1">
    <property type="nucleotide sequence ID" value="NZ_JABTDW010000001.1"/>
</dbReference>
<feature type="domain" description="Glycosyltransferase 2-like" evidence="1">
    <location>
        <begin position="349"/>
        <end position="528"/>
    </location>
</feature>
<evidence type="ECO:0000313" key="3">
    <source>
        <dbReference type="Proteomes" id="UP000822184"/>
    </source>
</evidence>
<dbReference type="AlphaFoldDB" id="A0AAE5H0N9"/>
<dbReference type="PANTHER" id="PTHR43179">
    <property type="entry name" value="RHAMNOSYLTRANSFERASE WBBL"/>
    <property type="match status" value="1"/>
</dbReference>
<comment type="caution">
    <text evidence="2">The sequence shown here is derived from an EMBL/GenBank/DDBJ whole genome shotgun (WGS) entry which is preliminary data.</text>
</comment>